<dbReference type="Pfam" id="PF00628">
    <property type="entry name" value="PHD"/>
    <property type="match status" value="1"/>
</dbReference>
<feature type="domain" description="PHD-type" evidence="6">
    <location>
        <begin position="28"/>
        <end position="82"/>
    </location>
</feature>
<dbReference type="PROSITE" id="PS50016">
    <property type="entry name" value="ZF_PHD_2"/>
    <property type="match status" value="1"/>
</dbReference>
<reference evidence="7" key="1">
    <citation type="submission" date="2019-06" db="EMBL/GenBank/DDBJ databases">
        <authorList>
            <person name="Zheng W."/>
        </authorList>
    </citation>
    <scope>NUCLEOTIDE SEQUENCE</scope>
    <source>
        <strain evidence="7">QDHG01</strain>
    </source>
</reference>
<sequence>MSSSTKGGTKLQDQVTPTPPTLSQKESECWCPICLKRLQGGVKSVIQCVQCKNGVHYECGLPLFKDIKKNTSNWICDMCKAKKNTTPKGKRGIEDRRCIICRESTTKDYGLYKECENIINSYKGQQFVHLRCQRWHPEIKVSSDCMLYSTNKFKGIGRNSIDEEESCFVCKKVSDEILCRCMVNDCTSKHSFFHPTCLASQVPLSDYTLILYKR</sequence>
<comment type="caution">
    <text evidence="7">The sequence shown here is derived from an EMBL/GenBank/DDBJ whole genome shotgun (WGS) entry which is preliminary data.</text>
</comment>
<accession>A0A8J8P7H1</accession>
<dbReference type="SUPFAM" id="SSF57903">
    <property type="entry name" value="FYVE/PHD zinc finger"/>
    <property type="match status" value="1"/>
</dbReference>
<name>A0A8J8P7H1_HALGN</name>
<dbReference type="InterPro" id="IPR011011">
    <property type="entry name" value="Znf_FYVE_PHD"/>
</dbReference>
<dbReference type="GO" id="GO:0008270">
    <property type="term" value="F:zinc ion binding"/>
    <property type="evidence" value="ECO:0007669"/>
    <property type="project" value="UniProtKB-KW"/>
</dbReference>
<proteinExistence type="predicted"/>
<dbReference type="AlphaFoldDB" id="A0A8J8P7H1"/>
<evidence type="ECO:0000256" key="5">
    <source>
        <dbReference type="SAM" id="MobiDB-lite"/>
    </source>
</evidence>
<keyword evidence="8" id="KW-1185">Reference proteome</keyword>
<protein>
    <recommendedName>
        <fullName evidence="6">PHD-type domain-containing protein</fullName>
    </recommendedName>
</protein>
<dbReference type="Gene3D" id="3.30.40.10">
    <property type="entry name" value="Zinc/RING finger domain, C3HC4 (zinc finger)"/>
    <property type="match status" value="1"/>
</dbReference>
<keyword evidence="1" id="KW-0479">Metal-binding</keyword>
<dbReference type="Proteomes" id="UP000785679">
    <property type="component" value="Unassembled WGS sequence"/>
</dbReference>
<evidence type="ECO:0000313" key="8">
    <source>
        <dbReference type="Proteomes" id="UP000785679"/>
    </source>
</evidence>
<keyword evidence="2 4" id="KW-0863">Zinc-finger</keyword>
<organism evidence="7 8">
    <name type="scientific">Halteria grandinella</name>
    <dbReference type="NCBI Taxonomy" id="5974"/>
    <lineage>
        <taxon>Eukaryota</taxon>
        <taxon>Sar</taxon>
        <taxon>Alveolata</taxon>
        <taxon>Ciliophora</taxon>
        <taxon>Intramacronucleata</taxon>
        <taxon>Spirotrichea</taxon>
        <taxon>Stichotrichia</taxon>
        <taxon>Sporadotrichida</taxon>
        <taxon>Halteriidae</taxon>
        <taxon>Halteria</taxon>
    </lineage>
</organism>
<dbReference type="InterPro" id="IPR019786">
    <property type="entry name" value="Zinc_finger_PHD-type_CS"/>
</dbReference>
<keyword evidence="3" id="KW-0862">Zinc</keyword>
<dbReference type="InterPro" id="IPR013083">
    <property type="entry name" value="Znf_RING/FYVE/PHD"/>
</dbReference>
<evidence type="ECO:0000256" key="3">
    <source>
        <dbReference type="ARBA" id="ARBA00022833"/>
    </source>
</evidence>
<gene>
    <name evidence="7" type="ORF">FGO68_gene7389</name>
</gene>
<dbReference type="SMART" id="SM00249">
    <property type="entry name" value="PHD"/>
    <property type="match status" value="1"/>
</dbReference>
<dbReference type="OrthoDB" id="336088at2759"/>
<evidence type="ECO:0000256" key="4">
    <source>
        <dbReference type="PROSITE-ProRule" id="PRU00146"/>
    </source>
</evidence>
<evidence type="ECO:0000313" key="7">
    <source>
        <dbReference type="EMBL" id="TNV86936.1"/>
    </source>
</evidence>
<evidence type="ECO:0000259" key="6">
    <source>
        <dbReference type="PROSITE" id="PS50016"/>
    </source>
</evidence>
<feature type="compositionally biased region" description="Polar residues" evidence="5">
    <location>
        <begin position="1"/>
        <end position="24"/>
    </location>
</feature>
<feature type="region of interest" description="Disordered" evidence="5">
    <location>
        <begin position="1"/>
        <end position="25"/>
    </location>
</feature>
<evidence type="ECO:0000256" key="2">
    <source>
        <dbReference type="ARBA" id="ARBA00022771"/>
    </source>
</evidence>
<dbReference type="InterPro" id="IPR001965">
    <property type="entry name" value="Znf_PHD"/>
</dbReference>
<dbReference type="InterPro" id="IPR019787">
    <property type="entry name" value="Znf_PHD-finger"/>
</dbReference>
<dbReference type="PROSITE" id="PS01359">
    <property type="entry name" value="ZF_PHD_1"/>
    <property type="match status" value="1"/>
</dbReference>
<evidence type="ECO:0000256" key="1">
    <source>
        <dbReference type="ARBA" id="ARBA00022723"/>
    </source>
</evidence>
<dbReference type="EMBL" id="RRYP01000732">
    <property type="protein sequence ID" value="TNV86936.1"/>
    <property type="molecule type" value="Genomic_DNA"/>
</dbReference>